<reference evidence="1" key="1">
    <citation type="journal article" date="2014" name="Int. J. Syst. Evol. Microbiol.">
        <title>Complete genome sequence of Corynebacterium casei LMG S-19264T (=DSM 44701T), isolated from a smear-ripened cheese.</title>
        <authorList>
            <consortium name="US DOE Joint Genome Institute (JGI-PGF)"/>
            <person name="Walter F."/>
            <person name="Albersmeier A."/>
            <person name="Kalinowski J."/>
            <person name="Ruckert C."/>
        </authorList>
    </citation>
    <scope>NUCLEOTIDE SEQUENCE</scope>
    <source>
        <strain evidence="1">CGMCC 4.7306</strain>
    </source>
</reference>
<evidence type="ECO:0000313" key="2">
    <source>
        <dbReference type="Proteomes" id="UP000613840"/>
    </source>
</evidence>
<dbReference type="EMBL" id="BMMZ01000001">
    <property type="protein sequence ID" value="GGL49113.1"/>
    <property type="molecule type" value="Genomic_DNA"/>
</dbReference>
<reference evidence="1" key="2">
    <citation type="submission" date="2020-09" db="EMBL/GenBank/DDBJ databases">
        <authorList>
            <person name="Sun Q."/>
            <person name="Zhou Y."/>
        </authorList>
    </citation>
    <scope>NUCLEOTIDE SEQUENCE</scope>
    <source>
        <strain evidence="1">CGMCC 4.7306</strain>
    </source>
</reference>
<keyword evidence="2" id="KW-1185">Reference proteome</keyword>
<dbReference type="PANTHER" id="PTHR42716:SF1">
    <property type="entry name" value="SLL0471 PROTEIN"/>
    <property type="match status" value="1"/>
</dbReference>
<dbReference type="SUPFAM" id="SSF51905">
    <property type="entry name" value="FAD/NAD(P)-binding domain"/>
    <property type="match status" value="1"/>
</dbReference>
<dbReference type="Pfam" id="PF12831">
    <property type="entry name" value="FAD_oxidored"/>
    <property type="match status" value="1"/>
</dbReference>
<sequence length="535" mass="59244">MLVVGGGLGGIAAALAAVRTDCRVVLTEESSWLGGQLTSQAVPPDEHPWIAEQGATASYRDLRDRIRGYYVRNYPLTAEAAADSLLNPGRGGVSKLCHEPRVAVAAIDELLAPYRAGGQLVVLTEHLPRSALTDGDHITAVEFADERSGGHLVVTAPYVIDATELGDLLDLAQVEHVIGSESQDQTGELHASETAEPLDQQSFTWCFALDYDPDADLTIDRPETYDYWRDYQPDFWPGPVLGWDDVDPQTLERRHREIFSDPDSYRGAVTGDFWHYRRIFTVRHHQPGRYASDVTLVNWPQIDYMDGPILGVDGETRDRHLEASRQQSLSFLYWMQTEAPRLDGGTGYRGLRPRGDLLGSADDLALRPYIRESRRILAEFTVLEEHVGVQAREKAGLPDGSAIFDDSVGVGSYRIDLHPSSSPTGLGPGRTYIDVSDYPFQIPLGALIPRRVENLLAGNKNIGTTHITNGCYRLHPVEWNIGEAAGALAGYSIRTGRTPRAVRNDPDLLADFQHLLTETLGFQLAWPDDIRTTRR</sequence>
<dbReference type="GO" id="GO:0008734">
    <property type="term" value="F:L-aspartate oxidase activity"/>
    <property type="evidence" value="ECO:0007669"/>
    <property type="project" value="InterPro"/>
</dbReference>
<comment type="caution">
    <text evidence="1">The sequence shown here is derived from an EMBL/GenBank/DDBJ whole genome shotgun (WGS) entry which is preliminary data.</text>
</comment>
<dbReference type="AlphaFoldDB" id="A0A917W118"/>
<gene>
    <name evidence="1" type="ORF">GCM10011575_04040</name>
</gene>
<protein>
    <submittedName>
        <fullName evidence="1">FAD-dependent oxidoreductase</fullName>
    </submittedName>
</protein>
<dbReference type="GO" id="GO:0009435">
    <property type="term" value="P:NAD+ biosynthetic process"/>
    <property type="evidence" value="ECO:0007669"/>
    <property type="project" value="InterPro"/>
</dbReference>
<organism evidence="1 2">
    <name type="scientific">Microlunatus endophyticus</name>
    <dbReference type="NCBI Taxonomy" id="1716077"/>
    <lineage>
        <taxon>Bacteria</taxon>
        <taxon>Bacillati</taxon>
        <taxon>Actinomycetota</taxon>
        <taxon>Actinomycetes</taxon>
        <taxon>Propionibacteriales</taxon>
        <taxon>Propionibacteriaceae</taxon>
        <taxon>Microlunatus</taxon>
    </lineage>
</organism>
<dbReference type="InterPro" id="IPR036188">
    <property type="entry name" value="FAD/NAD-bd_sf"/>
</dbReference>
<dbReference type="Proteomes" id="UP000613840">
    <property type="component" value="Unassembled WGS sequence"/>
</dbReference>
<dbReference type="Gene3D" id="3.50.50.60">
    <property type="entry name" value="FAD/NAD(P)-binding domain"/>
    <property type="match status" value="1"/>
</dbReference>
<dbReference type="PANTHER" id="PTHR42716">
    <property type="entry name" value="L-ASPARTATE OXIDASE"/>
    <property type="match status" value="1"/>
</dbReference>
<name>A0A917W118_9ACTN</name>
<dbReference type="InterPro" id="IPR005288">
    <property type="entry name" value="NadB"/>
</dbReference>
<evidence type="ECO:0000313" key="1">
    <source>
        <dbReference type="EMBL" id="GGL49113.1"/>
    </source>
</evidence>
<accession>A0A917W118</accession>
<proteinExistence type="predicted"/>